<proteinExistence type="predicted"/>
<name>A0ACC5Z6L7_9TELE</name>
<evidence type="ECO:0000313" key="1">
    <source>
        <dbReference type="EMBL" id="MCJ8743212.1"/>
    </source>
</evidence>
<gene>
    <name evidence="1" type="ORF">PDJAM_G00091040</name>
</gene>
<keyword evidence="2" id="KW-1185">Reference proteome</keyword>
<evidence type="ECO:0000313" key="2">
    <source>
        <dbReference type="Proteomes" id="UP000830395"/>
    </source>
</evidence>
<organism evidence="1 2">
    <name type="scientific">Pangasius djambal</name>
    <dbReference type="NCBI Taxonomy" id="1691987"/>
    <lineage>
        <taxon>Eukaryota</taxon>
        <taxon>Metazoa</taxon>
        <taxon>Chordata</taxon>
        <taxon>Craniata</taxon>
        <taxon>Vertebrata</taxon>
        <taxon>Euteleostomi</taxon>
        <taxon>Actinopterygii</taxon>
        <taxon>Neopterygii</taxon>
        <taxon>Teleostei</taxon>
        <taxon>Ostariophysi</taxon>
        <taxon>Siluriformes</taxon>
        <taxon>Pangasiidae</taxon>
        <taxon>Pangasius</taxon>
    </lineage>
</organism>
<comment type="caution">
    <text evidence="1">The sequence shown here is derived from an EMBL/GenBank/DDBJ whole genome shotgun (WGS) entry which is preliminary data.</text>
</comment>
<reference evidence="1" key="1">
    <citation type="submission" date="2020-02" db="EMBL/GenBank/DDBJ databases">
        <title>Genome sequencing of the panga catfish, Pangasius djambal.</title>
        <authorList>
            <person name="Wen M."/>
            <person name="Zahm M."/>
            <person name="Roques C."/>
            <person name="Cabau C."/>
            <person name="Klopp C."/>
            <person name="Donnadieu C."/>
            <person name="Jouanno E."/>
            <person name="Avarre J.-C."/>
            <person name="Campet M."/>
            <person name="Ha T."/>
            <person name="Dugue R."/>
            <person name="Lampietro C."/>
            <person name="Louis A."/>
            <person name="Herpin A."/>
            <person name="Echchiki A."/>
            <person name="Berthelot C."/>
            <person name="Parey E."/>
            <person name="Roest-Crollius H."/>
            <person name="Braasch I."/>
            <person name="Postlethwait J.H."/>
            <person name="Bobe J."/>
            <person name="Montfort J."/>
            <person name="Bouchez O."/>
            <person name="Begum T."/>
            <person name="Schartl M."/>
            <person name="Gustiano R."/>
            <person name="Guiguen Y."/>
        </authorList>
    </citation>
    <scope>NUCLEOTIDE SEQUENCE</scope>
    <source>
        <strain evidence="1">Pdj_M5554</strain>
    </source>
</reference>
<accession>A0ACC5Z6L7</accession>
<sequence>MAGGMMVCLRFHRSKSVWAAVCVLVLCWLYIFPVYRMPSDKDIVEEVLRQGQTWTKNQTGIDLYRKLLSECCDPKRTFALTKENSQIGKVLWYDGELYHYHTVNNDTYPLFVQAHIPPRPTPLEWPLSCKLMPELSLMLFHTRL</sequence>
<dbReference type="Proteomes" id="UP000830395">
    <property type="component" value="Chromosome 18"/>
</dbReference>
<protein>
    <submittedName>
        <fullName evidence="1">Uncharacterized protein</fullName>
    </submittedName>
</protein>
<dbReference type="EMBL" id="CM040992">
    <property type="protein sequence ID" value="MCJ8743212.1"/>
    <property type="molecule type" value="Genomic_DNA"/>
</dbReference>